<gene>
    <name evidence="1" type="ORF">EJ04DRAFT_489054</name>
</gene>
<keyword evidence="2" id="KW-1185">Reference proteome</keyword>
<dbReference type="OrthoDB" id="3713149at2759"/>
<protein>
    <submittedName>
        <fullName evidence="1">Uncharacterized protein</fullName>
    </submittedName>
</protein>
<feature type="non-terminal residue" evidence="1">
    <location>
        <position position="339"/>
    </location>
</feature>
<accession>A0A9P4V4V8</accession>
<dbReference type="Proteomes" id="UP000799444">
    <property type="component" value="Unassembled WGS sequence"/>
</dbReference>
<organism evidence="1 2">
    <name type="scientific">Polyplosphaeria fusca</name>
    <dbReference type="NCBI Taxonomy" id="682080"/>
    <lineage>
        <taxon>Eukaryota</taxon>
        <taxon>Fungi</taxon>
        <taxon>Dikarya</taxon>
        <taxon>Ascomycota</taxon>
        <taxon>Pezizomycotina</taxon>
        <taxon>Dothideomycetes</taxon>
        <taxon>Pleosporomycetidae</taxon>
        <taxon>Pleosporales</taxon>
        <taxon>Tetraplosphaeriaceae</taxon>
        <taxon>Polyplosphaeria</taxon>
    </lineage>
</organism>
<sequence length="339" mass="40235">MDALLDTERIQQVSRNALILNDTSDWRNWFQYKKELAEHKDIWELVNPDGLTKLDQQHPEPDRPDLDTYAKAEHEPDLAPEERIMYREDLKQWEKEYARYQTIRKAYRAFSLEILGTVHKKHIHLIASDSDPRVRLQILRDRFSPSEWDRQEQLRVRYDALKRRPKAANLDSWFDAWIEVCIQGLEARMPIFLEDNPHRDFLTAIMPLDEAWSNIQFTELITWKNKGTGDLQPITSLINSYRQLYHMKRPQASSLGTYAASLEVAEPNKKSESKSKEDRQGRELCWCGGSHKLEDCFYLVPDHPRKWESWKPRPRQLELLKKARKADTTQGKEIRRLLD</sequence>
<evidence type="ECO:0000313" key="1">
    <source>
        <dbReference type="EMBL" id="KAF2736801.1"/>
    </source>
</evidence>
<dbReference type="AlphaFoldDB" id="A0A9P4V4V8"/>
<proteinExistence type="predicted"/>
<dbReference type="EMBL" id="ML996121">
    <property type="protein sequence ID" value="KAF2736801.1"/>
    <property type="molecule type" value="Genomic_DNA"/>
</dbReference>
<reference evidence="1" key="1">
    <citation type="journal article" date="2020" name="Stud. Mycol.">
        <title>101 Dothideomycetes genomes: a test case for predicting lifestyles and emergence of pathogens.</title>
        <authorList>
            <person name="Haridas S."/>
            <person name="Albert R."/>
            <person name="Binder M."/>
            <person name="Bloem J."/>
            <person name="Labutti K."/>
            <person name="Salamov A."/>
            <person name="Andreopoulos B."/>
            <person name="Baker S."/>
            <person name="Barry K."/>
            <person name="Bills G."/>
            <person name="Bluhm B."/>
            <person name="Cannon C."/>
            <person name="Castanera R."/>
            <person name="Culley D."/>
            <person name="Daum C."/>
            <person name="Ezra D."/>
            <person name="Gonzalez J."/>
            <person name="Henrissat B."/>
            <person name="Kuo A."/>
            <person name="Liang C."/>
            <person name="Lipzen A."/>
            <person name="Lutzoni F."/>
            <person name="Magnuson J."/>
            <person name="Mondo S."/>
            <person name="Nolan M."/>
            <person name="Ohm R."/>
            <person name="Pangilinan J."/>
            <person name="Park H.-J."/>
            <person name="Ramirez L."/>
            <person name="Alfaro M."/>
            <person name="Sun H."/>
            <person name="Tritt A."/>
            <person name="Yoshinaga Y."/>
            <person name="Zwiers L.-H."/>
            <person name="Turgeon B."/>
            <person name="Goodwin S."/>
            <person name="Spatafora J."/>
            <person name="Crous P."/>
            <person name="Grigoriev I."/>
        </authorList>
    </citation>
    <scope>NUCLEOTIDE SEQUENCE</scope>
    <source>
        <strain evidence="1">CBS 125425</strain>
    </source>
</reference>
<name>A0A9P4V4V8_9PLEO</name>
<comment type="caution">
    <text evidence="1">The sequence shown here is derived from an EMBL/GenBank/DDBJ whole genome shotgun (WGS) entry which is preliminary data.</text>
</comment>
<evidence type="ECO:0000313" key="2">
    <source>
        <dbReference type="Proteomes" id="UP000799444"/>
    </source>
</evidence>